<feature type="transmembrane region" description="Helical" evidence="1">
    <location>
        <begin position="204"/>
        <end position="223"/>
    </location>
</feature>
<keyword evidence="1" id="KW-1133">Transmembrane helix</keyword>
<gene>
    <name evidence="2" type="ORF">C7M71_015665</name>
</gene>
<proteinExistence type="predicted"/>
<evidence type="ECO:0000313" key="3">
    <source>
        <dbReference type="Proteomes" id="UP000249340"/>
    </source>
</evidence>
<feature type="transmembrane region" description="Helical" evidence="1">
    <location>
        <begin position="181"/>
        <end position="198"/>
    </location>
</feature>
<evidence type="ECO:0000313" key="2">
    <source>
        <dbReference type="EMBL" id="AXI78651.1"/>
    </source>
</evidence>
<sequence>MQRRTPAPYLRRAAAAEWEALWSTVCGRLAGKRLGAVPLALTATSLVLLFDLVQQLPGGVGLVERVGVVRGSQPLELSLLRTPLSLFVPALDLPVWGALAQVLVVFGIAEIVLGRRQTLCIAYAGTLAGTLYARLAVDLGPDSLFGLPASAALVRDSGPSAAVVALAICTAWRARAWCTGAAVAVVMAAEAAMLPNLAGLEHLAAVATAVLTAAVGELFGGYWPRVLALVRASADTARPTAGALTP</sequence>
<dbReference type="OrthoDB" id="4311397at2"/>
<feature type="transmembrane region" description="Helical" evidence="1">
    <location>
        <begin position="34"/>
        <end position="53"/>
    </location>
</feature>
<feature type="transmembrane region" description="Helical" evidence="1">
    <location>
        <begin position="93"/>
        <end position="113"/>
    </location>
</feature>
<organism evidence="2 3">
    <name type="scientific">Peterkaempfera bronchialis</name>
    <dbReference type="NCBI Taxonomy" id="2126346"/>
    <lineage>
        <taxon>Bacteria</taxon>
        <taxon>Bacillati</taxon>
        <taxon>Actinomycetota</taxon>
        <taxon>Actinomycetes</taxon>
        <taxon>Kitasatosporales</taxon>
        <taxon>Streptomycetaceae</taxon>
        <taxon>Peterkaempfera</taxon>
    </lineage>
</organism>
<dbReference type="Proteomes" id="UP000249340">
    <property type="component" value="Chromosome"/>
</dbReference>
<evidence type="ECO:0000256" key="1">
    <source>
        <dbReference type="SAM" id="Phobius"/>
    </source>
</evidence>
<dbReference type="AlphaFoldDB" id="A0A345SY46"/>
<dbReference type="KEGG" id="stri:C7M71_015665"/>
<keyword evidence="1" id="KW-0812">Transmembrane</keyword>
<keyword evidence="1" id="KW-0472">Membrane</keyword>
<accession>A0A345SY46</accession>
<reference evidence="3" key="1">
    <citation type="submission" date="2018-07" db="EMBL/GenBank/DDBJ databases">
        <title>Streptacidiphilus bronchialis DSM 106435 chromosome.</title>
        <authorList>
            <person name="Batra D."/>
            <person name="Gulvik C.A."/>
        </authorList>
    </citation>
    <scope>NUCLEOTIDE SEQUENCE [LARGE SCALE GENOMIC DNA]</scope>
    <source>
        <strain evidence="3">DSM 106435</strain>
    </source>
</reference>
<keyword evidence="3" id="KW-1185">Reference proteome</keyword>
<protein>
    <submittedName>
        <fullName evidence="2">Uncharacterized protein</fullName>
    </submittedName>
</protein>
<name>A0A345SY46_9ACTN</name>
<dbReference type="EMBL" id="CP031264">
    <property type="protein sequence ID" value="AXI78651.1"/>
    <property type="molecule type" value="Genomic_DNA"/>
</dbReference>